<evidence type="ECO:0000313" key="2">
    <source>
        <dbReference type="Proteomes" id="UP001172630"/>
    </source>
</evidence>
<dbReference type="RefSeq" id="WP_285883464.1">
    <property type="nucleotide sequence ID" value="NZ_JARFYN010000059.1"/>
</dbReference>
<dbReference type="EMBL" id="JARFYN010000059">
    <property type="protein sequence ID" value="MDL2409795.1"/>
    <property type="molecule type" value="Genomic_DNA"/>
</dbReference>
<name>A0ABT7KMF1_9HYPH</name>
<protein>
    <submittedName>
        <fullName evidence="1">CopG family transcriptional regulator</fullName>
    </submittedName>
</protein>
<dbReference type="Proteomes" id="UP001172630">
    <property type="component" value="Unassembled WGS sequence"/>
</dbReference>
<comment type="caution">
    <text evidence="1">The sequence shown here is derived from an EMBL/GenBank/DDBJ whole genome shotgun (WGS) entry which is preliminary data.</text>
</comment>
<evidence type="ECO:0000313" key="1">
    <source>
        <dbReference type="EMBL" id="MDL2409795.1"/>
    </source>
</evidence>
<accession>A0ABT7KMF1</accession>
<keyword evidence="2" id="KW-1185">Reference proteome</keyword>
<organism evidence="1 2">
    <name type="scientific">Rhizobium calliandrae</name>
    <dbReference type="NCBI Taxonomy" id="1312182"/>
    <lineage>
        <taxon>Bacteria</taxon>
        <taxon>Pseudomonadati</taxon>
        <taxon>Pseudomonadota</taxon>
        <taxon>Alphaproteobacteria</taxon>
        <taxon>Hyphomicrobiales</taxon>
        <taxon>Rhizobiaceae</taxon>
        <taxon>Rhizobium/Agrobacterium group</taxon>
        <taxon>Rhizobium</taxon>
    </lineage>
</organism>
<proteinExistence type="predicted"/>
<gene>
    <name evidence="1" type="ORF">PY650_30085</name>
</gene>
<sequence length="105" mass="11512">MTTRDHGAVLEDAADCIGDMSLADLPIILRRAALMLRNAGSVPIDEQVEEAIDSIADELGKTRNDVIRYIIKECLETNVYLPVQVLDDDGDVEGSAWERPDGDRG</sequence>
<reference evidence="1" key="1">
    <citation type="submission" date="2023-06" db="EMBL/GenBank/DDBJ databases">
        <title>Phylogenetic Diversity of Rhizobium strains.</title>
        <authorList>
            <person name="Moura F.T."/>
            <person name="Helene L.C.F."/>
            <person name="Hungria M."/>
        </authorList>
    </citation>
    <scope>NUCLEOTIDE SEQUENCE</scope>
    <source>
        <strain evidence="1">CCGE524</strain>
    </source>
</reference>